<dbReference type="Proteomes" id="UP001162164">
    <property type="component" value="Unassembled WGS sequence"/>
</dbReference>
<keyword evidence="2" id="KW-0732">Signal</keyword>
<evidence type="ECO:0000256" key="2">
    <source>
        <dbReference type="SAM" id="SignalP"/>
    </source>
</evidence>
<reference evidence="3" key="1">
    <citation type="journal article" date="2023" name="Insect Mol. Biol.">
        <title>Genome sequencing provides insights into the evolution of gene families encoding plant cell wall-degrading enzymes in longhorned beetles.</title>
        <authorList>
            <person name="Shin N.R."/>
            <person name="Okamura Y."/>
            <person name="Kirsch R."/>
            <person name="Pauchet Y."/>
        </authorList>
    </citation>
    <scope>NUCLEOTIDE SEQUENCE</scope>
    <source>
        <strain evidence="3">MMC_N1</strain>
    </source>
</reference>
<dbReference type="EMBL" id="JAPWTJ010000130">
    <property type="protein sequence ID" value="KAJ8982356.1"/>
    <property type="molecule type" value="Genomic_DNA"/>
</dbReference>
<organism evidence="3 4">
    <name type="scientific">Molorchus minor</name>
    <dbReference type="NCBI Taxonomy" id="1323400"/>
    <lineage>
        <taxon>Eukaryota</taxon>
        <taxon>Metazoa</taxon>
        <taxon>Ecdysozoa</taxon>
        <taxon>Arthropoda</taxon>
        <taxon>Hexapoda</taxon>
        <taxon>Insecta</taxon>
        <taxon>Pterygota</taxon>
        <taxon>Neoptera</taxon>
        <taxon>Endopterygota</taxon>
        <taxon>Coleoptera</taxon>
        <taxon>Polyphaga</taxon>
        <taxon>Cucujiformia</taxon>
        <taxon>Chrysomeloidea</taxon>
        <taxon>Cerambycidae</taxon>
        <taxon>Lamiinae</taxon>
        <taxon>Monochamini</taxon>
        <taxon>Molorchus</taxon>
    </lineage>
</organism>
<feature type="region of interest" description="Disordered" evidence="1">
    <location>
        <begin position="27"/>
        <end position="209"/>
    </location>
</feature>
<feature type="compositionally biased region" description="Pro residues" evidence="1">
    <location>
        <begin position="39"/>
        <end position="51"/>
    </location>
</feature>
<evidence type="ECO:0000313" key="4">
    <source>
        <dbReference type="Proteomes" id="UP001162164"/>
    </source>
</evidence>
<protein>
    <submittedName>
        <fullName evidence="3">Uncharacterized protein</fullName>
    </submittedName>
</protein>
<keyword evidence="4" id="KW-1185">Reference proteome</keyword>
<feature type="chain" id="PRO_5046183491" evidence="2">
    <location>
        <begin position="25"/>
        <end position="504"/>
    </location>
</feature>
<sequence length="504" mass="53028">MLVRKTSVFVAIFVVCLAVGIVNCKRRTGGGNRRYPSSRPAPAPAPAPYRPPSHGSGTVRPLGFDTHQSATVRPLGFAPPNQHAPSAPVGPPKYNAPSQSAPHGSGSGTVRPLGFDPHNTGSSHSGQHIGPPKQNSPTGQNPPAYNPAGYGPPAYNPAGYGPPPPYSPGQPYNPQSGFHPQGSYHPQGGYQPNYHPGYQPQGGNTVINNNINNHHYGGYGGGYGGFGGYSPPSYTSSAVGTTALGFFLGYSLAKITTPSFLSPNINGNGPRYDHYEVHHYYHNKDHIPQEATIQPNAIIACVGDSGSFCPANTTSLCTNNGAVMCVASAISTVPCTENKQTNCVKSTIPCKDNKAPECKDSNQDKAAISIPCISTAKIYGDVSYVNNSIVVSNYTTNNTSSLGNNATSSSSMPNYTVTTEANQNITTTEVAGNVSTTESSANLATAVTNITANNSSEVKNVEPQMFCVTILALPAQRKLTEGEIFMNQSKNIFNKFVVKSFGID</sequence>
<feature type="compositionally biased region" description="Low complexity" evidence="1">
    <location>
        <begin position="141"/>
        <end position="159"/>
    </location>
</feature>
<evidence type="ECO:0000313" key="3">
    <source>
        <dbReference type="EMBL" id="KAJ8982356.1"/>
    </source>
</evidence>
<accession>A0ABQ9JVL4</accession>
<comment type="caution">
    <text evidence="3">The sequence shown here is derived from an EMBL/GenBank/DDBJ whole genome shotgun (WGS) entry which is preliminary data.</text>
</comment>
<proteinExistence type="predicted"/>
<gene>
    <name evidence="3" type="ORF">NQ317_013107</name>
</gene>
<evidence type="ECO:0000256" key="1">
    <source>
        <dbReference type="SAM" id="MobiDB-lite"/>
    </source>
</evidence>
<name>A0ABQ9JVL4_9CUCU</name>
<feature type="signal peptide" evidence="2">
    <location>
        <begin position="1"/>
        <end position="24"/>
    </location>
</feature>